<name>A0A7D3VWE6_ACTVE</name>
<dbReference type="Proteomes" id="UP000501240">
    <property type="component" value="Chromosome"/>
</dbReference>
<keyword evidence="2" id="KW-1185">Reference proteome</keyword>
<reference evidence="1 2" key="1">
    <citation type="submission" date="2020-05" db="EMBL/GenBank/DDBJ databases">
        <title>Actinomadura verrucosospora NRRL-B18236 (PFL_A860) Genome sequencing and assembly.</title>
        <authorList>
            <person name="Samborskyy M."/>
        </authorList>
    </citation>
    <scope>NUCLEOTIDE SEQUENCE [LARGE SCALE GENOMIC DNA]</scope>
    <source>
        <strain evidence="1 2">NRRL:B18236</strain>
    </source>
</reference>
<dbReference type="EMBL" id="CP053892">
    <property type="protein sequence ID" value="QKG24940.1"/>
    <property type="molecule type" value="Genomic_DNA"/>
</dbReference>
<evidence type="ECO:0000313" key="1">
    <source>
        <dbReference type="EMBL" id="QKG24940.1"/>
    </source>
</evidence>
<evidence type="ECO:0000313" key="2">
    <source>
        <dbReference type="Proteomes" id="UP000501240"/>
    </source>
</evidence>
<dbReference type="AlphaFoldDB" id="A0A7D3VWE6"/>
<accession>A0A7D3VWE6</accession>
<gene>
    <name evidence="1" type="ORF">ACTIVE_6591</name>
</gene>
<organism evidence="1 2">
    <name type="scientific">Actinomadura verrucosospora</name>
    <dbReference type="NCBI Taxonomy" id="46165"/>
    <lineage>
        <taxon>Bacteria</taxon>
        <taxon>Bacillati</taxon>
        <taxon>Actinomycetota</taxon>
        <taxon>Actinomycetes</taxon>
        <taxon>Streptosporangiales</taxon>
        <taxon>Thermomonosporaceae</taxon>
        <taxon>Actinomadura</taxon>
    </lineage>
</organism>
<proteinExistence type="predicted"/>
<sequence>MIDGVNPARTLVPPAAALVLCLLVPGCSSGGGGDHRKADCAAITAALRTPAKSDDVQGIIDALRRVRPKLKDDHLAKEVDVVLDVGDKLKKRGGDESGENVLSDSEAVRFTKATDDITTTCGSASP</sequence>
<protein>
    <submittedName>
        <fullName evidence="1">Uncharacterized protein</fullName>
    </submittedName>
</protein>